<proteinExistence type="predicted"/>
<name>A0AAW1X2W9_RUBAR</name>
<dbReference type="Proteomes" id="UP001457282">
    <property type="component" value="Unassembled WGS sequence"/>
</dbReference>
<evidence type="ECO:0000313" key="2">
    <source>
        <dbReference type="Proteomes" id="UP001457282"/>
    </source>
</evidence>
<gene>
    <name evidence="1" type="ORF">M0R45_027352</name>
</gene>
<comment type="caution">
    <text evidence="1">The sequence shown here is derived from an EMBL/GenBank/DDBJ whole genome shotgun (WGS) entry which is preliminary data.</text>
</comment>
<sequence>MVGGFDGLKAAKAWEAELHGDGVVVTGIGTAKLGFAAVIVKSHGDELRAVSSPLFCFHFSSQFFSSFQLQQLGYVIDGGRDMDGSARRRRGMSSFWE</sequence>
<reference evidence="1 2" key="1">
    <citation type="journal article" date="2023" name="G3 (Bethesda)">
        <title>A chromosome-length genome assembly and annotation of blackberry (Rubus argutus, cv. 'Hillquist').</title>
        <authorList>
            <person name="Bruna T."/>
            <person name="Aryal R."/>
            <person name="Dudchenko O."/>
            <person name="Sargent D.J."/>
            <person name="Mead D."/>
            <person name="Buti M."/>
            <person name="Cavallini A."/>
            <person name="Hytonen T."/>
            <person name="Andres J."/>
            <person name="Pham M."/>
            <person name="Weisz D."/>
            <person name="Mascagni F."/>
            <person name="Usai G."/>
            <person name="Natali L."/>
            <person name="Bassil N."/>
            <person name="Fernandez G.E."/>
            <person name="Lomsadze A."/>
            <person name="Armour M."/>
            <person name="Olukolu B."/>
            <person name="Poorten T."/>
            <person name="Britton C."/>
            <person name="Davik J."/>
            <person name="Ashrafi H."/>
            <person name="Aiden E.L."/>
            <person name="Borodovsky M."/>
            <person name="Worthington M."/>
        </authorList>
    </citation>
    <scope>NUCLEOTIDE SEQUENCE [LARGE SCALE GENOMIC DNA]</scope>
    <source>
        <strain evidence="1">PI 553951</strain>
    </source>
</reference>
<accession>A0AAW1X2W9</accession>
<dbReference type="AlphaFoldDB" id="A0AAW1X2W9"/>
<protein>
    <submittedName>
        <fullName evidence="1">Uncharacterized protein</fullName>
    </submittedName>
</protein>
<dbReference type="EMBL" id="JBEDUW010000005">
    <property type="protein sequence ID" value="KAK9930313.1"/>
    <property type="molecule type" value="Genomic_DNA"/>
</dbReference>
<organism evidence="1 2">
    <name type="scientific">Rubus argutus</name>
    <name type="common">Southern blackberry</name>
    <dbReference type="NCBI Taxonomy" id="59490"/>
    <lineage>
        <taxon>Eukaryota</taxon>
        <taxon>Viridiplantae</taxon>
        <taxon>Streptophyta</taxon>
        <taxon>Embryophyta</taxon>
        <taxon>Tracheophyta</taxon>
        <taxon>Spermatophyta</taxon>
        <taxon>Magnoliopsida</taxon>
        <taxon>eudicotyledons</taxon>
        <taxon>Gunneridae</taxon>
        <taxon>Pentapetalae</taxon>
        <taxon>rosids</taxon>
        <taxon>fabids</taxon>
        <taxon>Rosales</taxon>
        <taxon>Rosaceae</taxon>
        <taxon>Rosoideae</taxon>
        <taxon>Rosoideae incertae sedis</taxon>
        <taxon>Rubus</taxon>
    </lineage>
</organism>
<evidence type="ECO:0000313" key="1">
    <source>
        <dbReference type="EMBL" id="KAK9930313.1"/>
    </source>
</evidence>
<keyword evidence="2" id="KW-1185">Reference proteome</keyword>